<evidence type="ECO:0000313" key="2">
    <source>
        <dbReference type="Proteomes" id="UP000619761"/>
    </source>
</evidence>
<dbReference type="Proteomes" id="UP000619761">
    <property type="component" value="Unassembled WGS sequence"/>
</dbReference>
<reference evidence="2" key="1">
    <citation type="journal article" date="2019" name="Int. J. Syst. Evol. Microbiol.">
        <title>The Global Catalogue of Microorganisms (GCM) 10K type strain sequencing project: providing services to taxonomists for standard genome sequencing and annotation.</title>
        <authorList>
            <consortium name="The Broad Institute Genomics Platform"/>
            <consortium name="The Broad Institute Genome Sequencing Center for Infectious Disease"/>
            <person name="Wu L."/>
            <person name="Ma J."/>
        </authorList>
    </citation>
    <scope>NUCLEOTIDE SEQUENCE [LARGE SCALE GENOMIC DNA]</scope>
    <source>
        <strain evidence="2">KCTC 32239</strain>
    </source>
</reference>
<organism evidence="1 2">
    <name type="scientific">Cellvibrio zantedeschiae</name>
    <dbReference type="NCBI Taxonomy" id="1237077"/>
    <lineage>
        <taxon>Bacteria</taxon>
        <taxon>Pseudomonadati</taxon>
        <taxon>Pseudomonadota</taxon>
        <taxon>Gammaproteobacteria</taxon>
        <taxon>Cellvibrionales</taxon>
        <taxon>Cellvibrionaceae</taxon>
        <taxon>Cellvibrio</taxon>
    </lineage>
</organism>
<proteinExistence type="predicted"/>
<dbReference type="EMBL" id="BMYZ01000003">
    <property type="protein sequence ID" value="GGY85197.1"/>
    <property type="molecule type" value="Genomic_DNA"/>
</dbReference>
<protein>
    <submittedName>
        <fullName evidence="1">Uncharacterized protein</fullName>
    </submittedName>
</protein>
<name>A0ABQ3B9U4_9GAMM</name>
<gene>
    <name evidence="1" type="ORF">GCM10011613_32890</name>
</gene>
<dbReference type="RefSeq" id="WP_189420566.1">
    <property type="nucleotide sequence ID" value="NZ_BMYZ01000003.1"/>
</dbReference>
<comment type="caution">
    <text evidence="1">The sequence shown here is derived from an EMBL/GenBank/DDBJ whole genome shotgun (WGS) entry which is preliminary data.</text>
</comment>
<sequence length="106" mass="11407">MTNLTSLVISYNEGGEDLTRVVIDIPPYDGDRFFSLGTEQDLVLPNGEVIQIYAEVNPIAAPADILVSIIQDGRSLDVRCGAGVIISYQTTAGFEFLAQIGTGAWE</sequence>
<evidence type="ECO:0000313" key="1">
    <source>
        <dbReference type="EMBL" id="GGY85197.1"/>
    </source>
</evidence>
<accession>A0ABQ3B9U4</accession>
<keyword evidence="2" id="KW-1185">Reference proteome</keyword>